<dbReference type="Proteomes" id="UP001446871">
    <property type="component" value="Unassembled WGS sequence"/>
</dbReference>
<gene>
    <name evidence="2" type="ORF">PG996_014503</name>
</gene>
<reference evidence="2 3" key="1">
    <citation type="submission" date="2023-01" db="EMBL/GenBank/DDBJ databases">
        <title>Analysis of 21 Apiospora genomes using comparative genomics revels a genus with tremendous synthesis potential of carbohydrate active enzymes and secondary metabolites.</title>
        <authorList>
            <person name="Sorensen T."/>
        </authorList>
    </citation>
    <scope>NUCLEOTIDE SEQUENCE [LARGE SCALE GENOMIC DNA]</scope>
    <source>
        <strain evidence="2 3">CBS 83171</strain>
    </source>
</reference>
<comment type="caution">
    <text evidence="2">The sequence shown here is derived from an EMBL/GenBank/DDBJ whole genome shotgun (WGS) entry which is preliminary data.</text>
</comment>
<name>A0ABR1TII0_9PEZI</name>
<dbReference type="Pfam" id="PF20150">
    <property type="entry name" value="2EXR"/>
    <property type="match status" value="1"/>
</dbReference>
<evidence type="ECO:0000313" key="2">
    <source>
        <dbReference type="EMBL" id="KAK8046439.1"/>
    </source>
</evidence>
<dbReference type="EMBL" id="JAQQWM010000009">
    <property type="protein sequence ID" value="KAK8046439.1"/>
    <property type="molecule type" value="Genomic_DNA"/>
</dbReference>
<proteinExistence type="predicted"/>
<feature type="domain" description="2EXR" evidence="1">
    <location>
        <begin position="26"/>
        <end position="108"/>
    </location>
</feature>
<evidence type="ECO:0000313" key="3">
    <source>
        <dbReference type="Proteomes" id="UP001446871"/>
    </source>
</evidence>
<protein>
    <recommendedName>
        <fullName evidence="1">2EXR domain-containing protein</fullName>
    </recommendedName>
</protein>
<accession>A0ABR1TII0</accession>
<sequence length="111" mass="12759">MMVFMFRREKFRTKIKGSGTDIINSLEIWQMSFSERFVCLRAMKSPQPPVISDAFSPMAGEQSFIDIYNSSTSNPAQLYACRESRAQALKEYRPFFGACILFSPGRDIAYF</sequence>
<dbReference type="InterPro" id="IPR045518">
    <property type="entry name" value="2EXR"/>
</dbReference>
<evidence type="ECO:0000259" key="1">
    <source>
        <dbReference type="Pfam" id="PF20150"/>
    </source>
</evidence>
<organism evidence="2 3">
    <name type="scientific">Apiospora saccharicola</name>
    <dbReference type="NCBI Taxonomy" id="335842"/>
    <lineage>
        <taxon>Eukaryota</taxon>
        <taxon>Fungi</taxon>
        <taxon>Dikarya</taxon>
        <taxon>Ascomycota</taxon>
        <taxon>Pezizomycotina</taxon>
        <taxon>Sordariomycetes</taxon>
        <taxon>Xylariomycetidae</taxon>
        <taxon>Amphisphaeriales</taxon>
        <taxon>Apiosporaceae</taxon>
        <taxon>Apiospora</taxon>
    </lineage>
</organism>
<keyword evidence="3" id="KW-1185">Reference proteome</keyword>